<dbReference type="InParanoid" id="A0A804J164"/>
<dbReference type="Proteomes" id="UP000012960">
    <property type="component" value="Unplaced"/>
</dbReference>
<accession>A0A804J164</accession>
<sequence>MCFTIYWTLNIKRRKKKSTTMQYRKVLLKPIFLLGPCVND</sequence>
<reference evidence="1" key="1">
    <citation type="submission" date="2021-03" db="EMBL/GenBank/DDBJ databases">
        <authorList>
            <consortium name="Genoscope - CEA"/>
            <person name="William W."/>
        </authorList>
    </citation>
    <scope>NUCLEOTIDE SEQUENCE</scope>
    <source>
        <strain evidence="1">Doubled-haploid Pahang</strain>
    </source>
</reference>
<evidence type="ECO:0000313" key="1">
    <source>
        <dbReference type="EMBL" id="CAG1837583.1"/>
    </source>
</evidence>
<dbReference type="Gramene" id="Ma05_t05250.1">
    <property type="protein sequence ID" value="Ma05_p05250.1"/>
    <property type="gene ID" value="Ma05_g05250"/>
</dbReference>
<dbReference type="EnsemblPlants" id="Ma05_t05250.1">
    <property type="protein sequence ID" value="Ma05_p05250.1"/>
    <property type="gene ID" value="Ma05_g05250"/>
</dbReference>
<dbReference type="AlphaFoldDB" id="A0A804J164"/>
<proteinExistence type="predicted"/>
<protein>
    <submittedName>
        <fullName evidence="1">(wild Malaysian banana) hypothetical protein</fullName>
    </submittedName>
</protein>
<reference evidence="2" key="2">
    <citation type="submission" date="2021-05" db="UniProtKB">
        <authorList>
            <consortium name="EnsemblPlants"/>
        </authorList>
    </citation>
    <scope>IDENTIFICATION</scope>
    <source>
        <strain evidence="2">subsp. malaccensis</strain>
    </source>
</reference>
<evidence type="ECO:0000313" key="2">
    <source>
        <dbReference type="EnsemblPlants" id="Ma05_p05250.1"/>
    </source>
</evidence>
<dbReference type="EMBL" id="HG996470">
    <property type="protein sequence ID" value="CAG1837583.1"/>
    <property type="molecule type" value="Genomic_DNA"/>
</dbReference>
<name>A0A804J164_MUSAM</name>
<gene>
    <name evidence="1" type="ORF">GSMUA_257600.1</name>
</gene>
<keyword evidence="3" id="KW-1185">Reference proteome</keyword>
<evidence type="ECO:0000313" key="3">
    <source>
        <dbReference type="Proteomes" id="UP000012960"/>
    </source>
</evidence>
<organism evidence="2 3">
    <name type="scientific">Musa acuminata subsp. malaccensis</name>
    <name type="common">Wild banana</name>
    <name type="synonym">Musa malaccensis</name>
    <dbReference type="NCBI Taxonomy" id="214687"/>
    <lineage>
        <taxon>Eukaryota</taxon>
        <taxon>Viridiplantae</taxon>
        <taxon>Streptophyta</taxon>
        <taxon>Embryophyta</taxon>
        <taxon>Tracheophyta</taxon>
        <taxon>Spermatophyta</taxon>
        <taxon>Magnoliopsida</taxon>
        <taxon>Liliopsida</taxon>
        <taxon>Zingiberales</taxon>
        <taxon>Musaceae</taxon>
        <taxon>Musa</taxon>
    </lineage>
</organism>